<evidence type="ECO:0000256" key="3">
    <source>
        <dbReference type="ARBA" id="ARBA00022679"/>
    </source>
</evidence>
<dbReference type="PANTHER" id="PTHR47634">
    <property type="entry name" value="PROTEIN KINASE DOMAIN-CONTAINING PROTEIN-RELATED"/>
    <property type="match status" value="1"/>
</dbReference>
<evidence type="ECO:0000313" key="10">
    <source>
        <dbReference type="EMBL" id="KAE8405865.1"/>
    </source>
</evidence>
<evidence type="ECO:0000256" key="6">
    <source>
        <dbReference type="ARBA" id="ARBA00022840"/>
    </source>
</evidence>
<organism evidence="10 11">
    <name type="scientific">Aspergillus pseudonomiae</name>
    <dbReference type="NCBI Taxonomy" id="1506151"/>
    <lineage>
        <taxon>Eukaryota</taxon>
        <taxon>Fungi</taxon>
        <taxon>Dikarya</taxon>
        <taxon>Ascomycota</taxon>
        <taxon>Pezizomycotina</taxon>
        <taxon>Eurotiomycetes</taxon>
        <taxon>Eurotiomycetidae</taxon>
        <taxon>Eurotiales</taxon>
        <taxon>Aspergillaceae</taxon>
        <taxon>Aspergillus</taxon>
        <taxon>Aspergillus subgen. Circumdati</taxon>
    </lineage>
</organism>
<dbReference type="PANTHER" id="PTHR47634:SF9">
    <property type="entry name" value="PROTEIN KINASE DOMAIN-CONTAINING PROTEIN-RELATED"/>
    <property type="match status" value="1"/>
</dbReference>
<evidence type="ECO:0000256" key="2">
    <source>
        <dbReference type="ARBA" id="ARBA00022527"/>
    </source>
</evidence>
<dbReference type="OrthoDB" id="5979581at2759"/>
<keyword evidence="2" id="KW-0723">Serine/threonine-protein kinase</keyword>
<keyword evidence="6" id="KW-0067">ATP-binding</keyword>
<dbReference type="EMBL" id="ML736757">
    <property type="protein sequence ID" value="KAE8405865.1"/>
    <property type="molecule type" value="Genomic_DNA"/>
</dbReference>
<name>A0A5N7DI00_9EURO</name>
<dbReference type="Proteomes" id="UP000325579">
    <property type="component" value="Unassembled WGS sequence"/>
</dbReference>
<protein>
    <recommendedName>
        <fullName evidence="1">non-specific serine/threonine protein kinase</fullName>
        <ecNumber evidence="1">2.7.11.1</ecNumber>
    </recommendedName>
</protein>
<evidence type="ECO:0000313" key="11">
    <source>
        <dbReference type="Proteomes" id="UP000325579"/>
    </source>
</evidence>
<accession>A0A5N7DI00</accession>
<dbReference type="RefSeq" id="XP_031943184.1">
    <property type="nucleotide sequence ID" value="XM_032086809.1"/>
</dbReference>
<dbReference type="PROSITE" id="PS00107">
    <property type="entry name" value="PROTEIN_KINASE_ATP"/>
    <property type="match status" value="1"/>
</dbReference>
<comment type="catalytic activity">
    <reaction evidence="7">
        <text>L-threonyl-[protein] + ATP = O-phospho-L-threonyl-[protein] + ADP + H(+)</text>
        <dbReference type="Rhea" id="RHEA:46608"/>
        <dbReference type="Rhea" id="RHEA-COMP:11060"/>
        <dbReference type="Rhea" id="RHEA-COMP:11605"/>
        <dbReference type="ChEBI" id="CHEBI:15378"/>
        <dbReference type="ChEBI" id="CHEBI:30013"/>
        <dbReference type="ChEBI" id="CHEBI:30616"/>
        <dbReference type="ChEBI" id="CHEBI:61977"/>
        <dbReference type="ChEBI" id="CHEBI:456216"/>
        <dbReference type="EC" id="2.7.11.1"/>
    </reaction>
</comment>
<evidence type="ECO:0000256" key="8">
    <source>
        <dbReference type="ARBA" id="ARBA00048679"/>
    </source>
</evidence>
<dbReference type="PROSITE" id="PS50011">
    <property type="entry name" value="PROTEIN_KINASE_DOM"/>
    <property type="match status" value="1"/>
</dbReference>
<gene>
    <name evidence="10" type="ORF">BDV37DRAFT_281414</name>
</gene>
<dbReference type="InterPro" id="IPR011009">
    <property type="entry name" value="Kinase-like_dom_sf"/>
</dbReference>
<dbReference type="SMART" id="SM00220">
    <property type="entry name" value="S_TKc"/>
    <property type="match status" value="1"/>
</dbReference>
<comment type="catalytic activity">
    <reaction evidence="8">
        <text>L-seryl-[protein] + ATP = O-phospho-L-seryl-[protein] + ADP + H(+)</text>
        <dbReference type="Rhea" id="RHEA:17989"/>
        <dbReference type="Rhea" id="RHEA-COMP:9863"/>
        <dbReference type="Rhea" id="RHEA-COMP:11604"/>
        <dbReference type="ChEBI" id="CHEBI:15378"/>
        <dbReference type="ChEBI" id="CHEBI:29999"/>
        <dbReference type="ChEBI" id="CHEBI:30616"/>
        <dbReference type="ChEBI" id="CHEBI:83421"/>
        <dbReference type="ChEBI" id="CHEBI:456216"/>
        <dbReference type="EC" id="2.7.11.1"/>
    </reaction>
</comment>
<accession>A0A5N6IC78</accession>
<dbReference type="GO" id="GO:0050684">
    <property type="term" value="P:regulation of mRNA processing"/>
    <property type="evidence" value="ECO:0007669"/>
    <property type="project" value="TreeGrafter"/>
</dbReference>
<dbReference type="GeneID" id="43671500"/>
<dbReference type="Gene3D" id="3.30.200.20">
    <property type="entry name" value="Phosphorylase Kinase, domain 1"/>
    <property type="match status" value="1"/>
</dbReference>
<reference evidence="10 11" key="1">
    <citation type="submission" date="2019-04" db="EMBL/GenBank/DDBJ databases">
        <authorList>
            <consortium name="DOE Joint Genome Institute"/>
            <person name="Mondo S."/>
            <person name="Kjaerbolling I."/>
            <person name="Vesth T."/>
            <person name="Frisvad J.C."/>
            <person name="Nybo J.L."/>
            <person name="Theobald S."/>
            <person name="Kildgaard S."/>
            <person name="Isbrandt T."/>
            <person name="Kuo A."/>
            <person name="Sato A."/>
            <person name="Lyhne E.K."/>
            <person name="Kogle M.E."/>
            <person name="Wiebenga A."/>
            <person name="Kun R.S."/>
            <person name="Lubbers R.J."/>
            <person name="Makela M.R."/>
            <person name="Barry K."/>
            <person name="Chovatia M."/>
            <person name="Clum A."/>
            <person name="Daum C."/>
            <person name="Haridas S."/>
            <person name="He G."/>
            <person name="LaButti K."/>
            <person name="Lipzen A."/>
            <person name="Riley R."/>
            <person name="Salamov A."/>
            <person name="Simmons B.A."/>
            <person name="Magnuson J.K."/>
            <person name="Henrissat B."/>
            <person name="Mortensen U.H."/>
            <person name="Larsen T.O."/>
            <person name="Devries R.P."/>
            <person name="Grigoriev I.V."/>
            <person name="Machida M."/>
            <person name="Baker S.E."/>
            <person name="Andersen M.R."/>
            <person name="Cantor M.N."/>
            <person name="Hua S.X."/>
        </authorList>
    </citation>
    <scope>NUCLEOTIDE SEQUENCE [LARGE SCALE GENOMIC DNA]</scope>
    <source>
        <strain evidence="10 11">CBS 119388</strain>
    </source>
</reference>
<evidence type="ECO:0000256" key="7">
    <source>
        <dbReference type="ARBA" id="ARBA00047899"/>
    </source>
</evidence>
<dbReference type="EC" id="2.7.11.1" evidence="1"/>
<evidence type="ECO:0000256" key="4">
    <source>
        <dbReference type="ARBA" id="ARBA00022741"/>
    </source>
</evidence>
<dbReference type="Gene3D" id="1.10.510.10">
    <property type="entry name" value="Transferase(Phosphotransferase) domain 1"/>
    <property type="match status" value="1"/>
</dbReference>
<keyword evidence="4" id="KW-0547">Nucleotide-binding</keyword>
<dbReference type="GO" id="GO:0005524">
    <property type="term" value="F:ATP binding"/>
    <property type="evidence" value="ECO:0007669"/>
    <property type="project" value="UniProtKB-UniRule"/>
</dbReference>
<proteinExistence type="predicted"/>
<sequence length="423" mass="47676">MQSSLSSVEYMHIDEVEKLERYRPGGYHPVIVGQQLKDRYCIIHKLGFGAYSTVWLARDQQASKYVAIKISVSSIDSVDSQESNILRQLDIVRSQADGHPGKALMPPILDEFLLSGPNGTHQCLVTVPGMMSLAEAKDASYIRLFQLPVARGIVAQLVQAVAFLHSEGIAHGDLHAGNILIRLSESIDTLSKEQLYERCGQPHYEPVIRLDQGSLPQGCPTHVVVPAWLGKKAELVSLPEAQLFLTDFGESFTPLSSKRYYSNVPDTLAPPEVHCEPNKLLSFPSDIWTLACTIWTIMGQRPLFEGFHPSADWMIKEHVDALGKLPPQWWLQWNSRAQWFNEDGTRHSGATARPLVQRFHDAVQEPRRQSGMGEIGPEEKTALFAMFHAMLAFRPEERLTAMEVLECEWMQKWALPELTRMKI</sequence>
<dbReference type="Pfam" id="PF00069">
    <property type="entry name" value="Pkinase"/>
    <property type="match status" value="1"/>
</dbReference>
<dbReference type="InterPro" id="IPR051334">
    <property type="entry name" value="SRPK"/>
</dbReference>
<keyword evidence="3" id="KW-0808">Transferase</keyword>
<dbReference type="GO" id="GO:0000245">
    <property type="term" value="P:spliceosomal complex assembly"/>
    <property type="evidence" value="ECO:0007669"/>
    <property type="project" value="TreeGrafter"/>
</dbReference>
<keyword evidence="5 10" id="KW-0418">Kinase</keyword>
<evidence type="ECO:0000256" key="1">
    <source>
        <dbReference type="ARBA" id="ARBA00012513"/>
    </source>
</evidence>
<keyword evidence="11" id="KW-1185">Reference proteome</keyword>
<evidence type="ECO:0000256" key="5">
    <source>
        <dbReference type="ARBA" id="ARBA00022777"/>
    </source>
</evidence>
<dbReference type="SUPFAM" id="SSF56112">
    <property type="entry name" value="Protein kinase-like (PK-like)"/>
    <property type="match status" value="1"/>
</dbReference>
<dbReference type="InterPro" id="IPR000719">
    <property type="entry name" value="Prot_kinase_dom"/>
</dbReference>
<evidence type="ECO:0000259" key="9">
    <source>
        <dbReference type="PROSITE" id="PS50011"/>
    </source>
</evidence>
<dbReference type="GO" id="GO:0004674">
    <property type="term" value="F:protein serine/threonine kinase activity"/>
    <property type="evidence" value="ECO:0007669"/>
    <property type="project" value="UniProtKB-KW"/>
</dbReference>
<dbReference type="InterPro" id="IPR017441">
    <property type="entry name" value="Protein_kinase_ATP_BS"/>
</dbReference>
<dbReference type="AlphaFoldDB" id="A0A5N7DI00"/>
<feature type="domain" description="Protein kinase" evidence="9">
    <location>
        <begin position="40"/>
        <end position="410"/>
    </location>
</feature>